<reference evidence="4" key="2">
    <citation type="submission" date="2022-08" db="UniProtKB">
        <authorList>
            <consortium name="EnsemblMetazoa"/>
        </authorList>
    </citation>
    <scope>IDENTIFICATION</scope>
    <source>
        <strain evidence="4">STECLA/ALBI9_A</strain>
    </source>
</reference>
<keyword evidence="2" id="KW-1133">Transmembrane helix</keyword>
<evidence type="ECO:0000256" key="2">
    <source>
        <dbReference type="SAM" id="Phobius"/>
    </source>
</evidence>
<feature type="region of interest" description="Disordered" evidence="1">
    <location>
        <begin position="202"/>
        <end position="327"/>
    </location>
</feature>
<dbReference type="EnsemblMetazoa" id="AALB008959-RA">
    <property type="protein sequence ID" value="AALB008959-PA"/>
    <property type="gene ID" value="AALB008959"/>
</dbReference>
<proteinExistence type="predicted"/>
<keyword evidence="3" id="KW-0732">Signal</keyword>
<evidence type="ECO:0000256" key="3">
    <source>
        <dbReference type="SAM" id="SignalP"/>
    </source>
</evidence>
<evidence type="ECO:0000313" key="4">
    <source>
        <dbReference type="EnsemblMetazoa" id="AALB008959-PA"/>
    </source>
</evidence>
<protein>
    <submittedName>
        <fullName evidence="4">Uncharacterized protein</fullName>
    </submittedName>
</protein>
<feature type="transmembrane region" description="Helical" evidence="2">
    <location>
        <begin position="354"/>
        <end position="379"/>
    </location>
</feature>
<keyword evidence="2" id="KW-0812">Transmembrane</keyword>
<reference evidence="4 5" key="1">
    <citation type="journal article" date="2017" name="G3 (Bethesda)">
        <title>The Physical Genome Mapping of Anopheles albimanus Corrected Scaffold Misassemblies and Identified Interarm Rearrangements in Genus Anopheles.</title>
        <authorList>
            <person name="Artemov G.N."/>
            <person name="Peery A.N."/>
            <person name="Jiang X."/>
            <person name="Tu Z."/>
            <person name="Stegniy V.N."/>
            <person name="Sharakhova M.V."/>
            <person name="Sharakhov I.V."/>
        </authorList>
    </citation>
    <scope>NUCLEOTIDE SEQUENCE [LARGE SCALE GENOMIC DNA]</scope>
    <source>
        <strain evidence="4 5">ALBI9_A</strain>
    </source>
</reference>
<keyword evidence="2" id="KW-0472">Membrane</keyword>
<feature type="chain" id="PRO_5044218895" evidence="3">
    <location>
        <begin position="24"/>
        <end position="401"/>
    </location>
</feature>
<dbReference type="VEuPathDB" id="VectorBase:AALB008959"/>
<dbReference type="STRING" id="7167.A0A182FQY8"/>
<evidence type="ECO:0000313" key="5">
    <source>
        <dbReference type="Proteomes" id="UP000069272"/>
    </source>
</evidence>
<dbReference type="GeneID" id="118459609"/>
<dbReference type="KEGG" id="aali:118459609"/>
<feature type="compositionally biased region" description="Low complexity" evidence="1">
    <location>
        <begin position="202"/>
        <end position="289"/>
    </location>
</feature>
<feature type="signal peptide" evidence="3">
    <location>
        <begin position="1"/>
        <end position="23"/>
    </location>
</feature>
<dbReference type="VEuPathDB" id="VectorBase:AALB20_028554"/>
<evidence type="ECO:0000256" key="1">
    <source>
        <dbReference type="SAM" id="MobiDB-lite"/>
    </source>
</evidence>
<feature type="compositionally biased region" description="Low complexity" evidence="1">
    <location>
        <begin position="298"/>
        <end position="327"/>
    </location>
</feature>
<keyword evidence="5" id="KW-1185">Reference proteome</keyword>
<sequence length="401" mass="44285">MRWITASWRWLLLMVYSVRSAESESSCTRLDFDQAQLSSLKNCDYVQEFVAKRYDASEHFVPYRPEAEHFLSYRWQGLSCGETVNSYYLNEETELRMAYNLIIDSGAALEVRVLDTERLDDAGQPTLVDKWNTALSTNGWGFFREKFNKTISKAKIQIEANINAGSDLAIEYLTIFNYGIATNECEAVDEFTTSTTIVTTTTAATTASTTSSVMTTTTEETTVPVTTTTSTEEITTPTTSETTTSSTTMPTTTKTTTTTTTEEPTTSTTSTSTSTSTTEITTSVTTTTTNGPRDDLTSDSTLSTTTAAVVSSDKPQTNSTTSTTTTSATIASTTISVAVSARPGDEDHLQSNEWFWMTLAAVFGVMQLFSIIIMVYLCLENYHLDRLTHRWVEADQLPQKQ</sequence>
<name>A0A182FQY8_ANOAL</name>
<dbReference type="RefSeq" id="XP_035779059.1">
    <property type="nucleotide sequence ID" value="XM_035923166.1"/>
</dbReference>
<accession>A0A182FQY8</accession>
<dbReference type="Proteomes" id="UP000069272">
    <property type="component" value="Chromosome 2R"/>
</dbReference>
<dbReference type="AlphaFoldDB" id="A0A182FQY8"/>
<dbReference type="OrthoDB" id="7764632at2759"/>
<organism evidence="4 5">
    <name type="scientific">Anopheles albimanus</name>
    <name type="common">New world malaria mosquito</name>
    <dbReference type="NCBI Taxonomy" id="7167"/>
    <lineage>
        <taxon>Eukaryota</taxon>
        <taxon>Metazoa</taxon>
        <taxon>Ecdysozoa</taxon>
        <taxon>Arthropoda</taxon>
        <taxon>Hexapoda</taxon>
        <taxon>Insecta</taxon>
        <taxon>Pterygota</taxon>
        <taxon>Neoptera</taxon>
        <taxon>Endopterygota</taxon>
        <taxon>Diptera</taxon>
        <taxon>Nematocera</taxon>
        <taxon>Culicoidea</taxon>
        <taxon>Culicidae</taxon>
        <taxon>Anophelinae</taxon>
        <taxon>Anopheles</taxon>
    </lineage>
</organism>